<sequence length="179" mass="20207">MGKPTSNLSEFQGVPTLSQSSSTRRNSQPQTITVSASKHFLEKFLFNQPAEDVISIVTGYGHDCPIGMITFHHPYLPMYQLVILALSVHLLAMEYNVFTKNCYWFVKAINEYFKTSYPQDLCNISSNTLAQDKRDAPGSRLVVAGRLFGIPGPQVFYPYSRVGPVYEAQRSEFDPDTQR</sequence>
<keyword evidence="2" id="KW-0812">Transmembrane</keyword>
<evidence type="ECO:0000313" key="4">
    <source>
        <dbReference type="Proteomes" id="UP000242287"/>
    </source>
</evidence>
<feature type="region of interest" description="Disordered" evidence="1">
    <location>
        <begin position="1"/>
        <end position="29"/>
    </location>
</feature>
<organism evidence="3 4">
    <name type="scientific">Amanita thiersii Skay4041</name>
    <dbReference type="NCBI Taxonomy" id="703135"/>
    <lineage>
        <taxon>Eukaryota</taxon>
        <taxon>Fungi</taxon>
        <taxon>Dikarya</taxon>
        <taxon>Basidiomycota</taxon>
        <taxon>Agaricomycotina</taxon>
        <taxon>Agaricomycetes</taxon>
        <taxon>Agaricomycetidae</taxon>
        <taxon>Agaricales</taxon>
        <taxon>Pluteineae</taxon>
        <taxon>Amanitaceae</taxon>
        <taxon>Amanita</taxon>
    </lineage>
</organism>
<keyword evidence="2" id="KW-1133">Transmembrane helix</keyword>
<keyword evidence="4" id="KW-1185">Reference proteome</keyword>
<protein>
    <submittedName>
        <fullName evidence="3">Uncharacterized protein</fullName>
    </submittedName>
</protein>
<proteinExistence type="predicted"/>
<name>A0A2A9NGU2_9AGAR</name>
<evidence type="ECO:0000313" key="3">
    <source>
        <dbReference type="EMBL" id="PFH47471.1"/>
    </source>
</evidence>
<dbReference type="EMBL" id="KZ302110">
    <property type="protein sequence ID" value="PFH47471.1"/>
    <property type="molecule type" value="Genomic_DNA"/>
</dbReference>
<keyword evidence="2" id="KW-0472">Membrane</keyword>
<evidence type="ECO:0000256" key="2">
    <source>
        <dbReference type="SAM" id="Phobius"/>
    </source>
</evidence>
<dbReference type="Proteomes" id="UP000242287">
    <property type="component" value="Unassembled WGS sequence"/>
</dbReference>
<gene>
    <name evidence="3" type="ORF">AMATHDRAFT_67725</name>
</gene>
<feature type="non-terminal residue" evidence="3">
    <location>
        <position position="179"/>
    </location>
</feature>
<dbReference type="AlphaFoldDB" id="A0A2A9NGU2"/>
<accession>A0A2A9NGU2</accession>
<feature type="transmembrane region" description="Helical" evidence="2">
    <location>
        <begin position="78"/>
        <end position="98"/>
    </location>
</feature>
<reference evidence="3 4" key="1">
    <citation type="submission" date="2014-02" db="EMBL/GenBank/DDBJ databases">
        <title>Transposable element dynamics among asymbiotic and ectomycorrhizal Amanita fungi.</title>
        <authorList>
            <consortium name="DOE Joint Genome Institute"/>
            <person name="Hess J."/>
            <person name="Skrede I."/>
            <person name="Wolfe B."/>
            <person name="LaButti K."/>
            <person name="Ohm R.A."/>
            <person name="Grigoriev I.V."/>
            <person name="Pringle A."/>
        </authorList>
    </citation>
    <scope>NUCLEOTIDE SEQUENCE [LARGE SCALE GENOMIC DNA]</scope>
    <source>
        <strain evidence="3 4">SKay4041</strain>
    </source>
</reference>
<evidence type="ECO:0000256" key="1">
    <source>
        <dbReference type="SAM" id="MobiDB-lite"/>
    </source>
</evidence>